<dbReference type="InterPro" id="IPR013786">
    <property type="entry name" value="AcylCoA_DH/ox_N"/>
</dbReference>
<keyword evidence="6 8" id="KW-0274">FAD</keyword>
<dbReference type="FunFam" id="2.40.110.10:FF:000001">
    <property type="entry name" value="Acyl-CoA dehydrogenase, mitochondrial"/>
    <property type="match status" value="1"/>
</dbReference>
<dbReference type="InterPro" id="IPR037069">
    <property type="entry name" value="AcylCoA_DH/ox_N_sf"/>
</dbReference>
<sequence length="411" mass="45288">MDYAINEMEQEVLNATRELAQKKLKPLRAEMDAKEQFSNQMLEEYRKSGMMGLWLPEEYGGLGGGITCLAMAFEELSRVCAGLALTPGTTALGAIPMFLAATKEQRERWCPDVASGKKLWAFALTEPEAGSDATALKTTALKDGDFYVVNGTKHFISTGKEADFYTVAVNTNPSRGARGISLLVIEKGTPGFSFGKKEEKMGIRTNPTYELIFENVRVPKENLLGSEGRGLLYLQETLDYSRPGVAAQAVGIAQGALDETIPYLRTRKQFGQPIITFQALGHKIAELAAKTEAGRALVYSLTHRMDTEYLPAVKAALAEGTSVHDELKKLKGQRWTKYSAEAKLFCSNVAMEVADECVTLCGGVAYMRDFPLEKYMRDAKITQIYEGTVHIQKNEIITALIKEYAAKGDEE</sequence>
<dbReference type="GO" id="GO:0003995">
    <property type="term" value="F:acyl-CoA dehydrogenase activity"/>
    <property type="evidence" value="ECO:0007669"/>
    <property type="project" value="InterPro"/>
</dbReference>
<feature type="domain" description="Acyl-CoA oxidase/dehydrogenase middle" evidence="10">
    <location>
        <begin position="121"/>
        <end position="216"/>
    </location>
</feature>
<organism evidence="12 13">
    <name type="scientific">Candidatus Avelusimicrobium gallicola</name>
    <dbReference type="NCBI Taxonomy" id="2562704"/>
    <lineage>
        <taxon>Bacteria</taxon>
        <taxon>Pseudomonadati</taxon>
        <taxon>Elusimicrobiota</taxon>
        <taxon>Elusimicrobia</taxon>
        <taxon>Elusimicrobiales</taxon>
        <taxon>Elusimicrobiaceae</taxon>
        <taxon>Candidatus Avelusimicrobium</taxon>
    </lineage>
</organism>
<dbReference type="RefSeq" id="WP_087288141.1">
    <property type="nucleotide sequence ID" value="NZ_NFJD01000002.1"/>
</dbReference>
<comment type="pathway">
    <text evidence="2">Amino-acid degradation; L-valine degradation.</text>
</comment>
<dbReference type="SUPFAM" id="SSF56645">
    <property type="entry name" value="Acyl-CoA dehydrogenase NM domain-like"/>
    <property type="match status" value="1"/>
</dbReference>
<dbReference type="InterPro" id="IPR006091">
    <property type="entry name" value="Acyl-CoA_Oxase/DH_mid-dom"/>
</dbReference>
<dbReference type="InterPro" id="IPR006089">
    <property type="entry name" value="Acyl-CoA_DH_CS"/>
</dbReference>
<dbReference type="GO" id="GO:0050660">
    <property type="term" value="F:flavin adenine dinucleotide binding"/>
    <property type="evidence" value="ECO:0007669"/>
    <property type="project" value="InterPro"/>
</dbReference>
<dbReference type="Pfam" id="PF02770">
    <property type="entry name" value="Acyl-CoA_dh_M"/>
    <property type="match status" value="1"/>
</dbReference>
<protein>
    <recommendedName>
        <fullName evidence="14">Acyl-CoA dehydrogenase</fullName>
    </recommendedName>
</protein>
<dbReference type="Gene3D" id="1.20.140.10">
    <property type="entry name" value="Butyryl-CoA Dehydrogenase, subunit A, domain 3"/>
    <property type="match status" value="1"/>
</dbReference>
<dbReference type="AlphaFoldDB" id="A0A1Y4DJ75"/>
<dbReference type="PANTHER" id="PTHR43884:SF12">
    <property type="entry name" value="ISOVALERYL-COA DEHYDROGENASE, MITOCHONDRIAL-RELATED"/>
    <property type="match status" value="1"/>
</dbReference>
<evidence type="ECO:0000256" key="1">
    <source>
        <dbReference type="ARBA" id="ARBA00001974"/>
    </source>
</evidence>
<dbReference type="Gene3D" id="2.40.110.10">
    <property type="entry name" value="Butyryl-CoA Dehydrogenase, subunit A, domain 2"/>
    <property type="match status" value="1"/>
</dbReference>
<dbReference type="Pfam" id="PF02771">
    <property type="entry name" value="Acyl-CoA_dh_N"/>
    <property type="match status" value="1"/>
</dbReference>
<dbReference type="PIRSF" id="PIRSF016578">
    <property type="entry name" value="HsaA"/>
    <property type="match status" value="1"/>
</dbReference>
<evidence type="ECO:0000256" key="8">
    <source>
        <dbReference type="RuleBase" id="RU362125"/>
    </source>
</evidence>
<dbReference type="InterPro" id="IPR009075">
    <property type="entry name" value="AcylCo_DH/oxidase_C"/>
</dbReference>
<keyword evidence="5 8" id="KW-0285">Flavoprotein</keyword>
<reference evidence="13" key="1">
    <citation type="submission" date="2017-04" db="EMBL/GenBank/DDBJ databases">
        <title>Function of individual gut microbiota members based on whole genome sequencing of pure cultures obtained from chicken caecum.</title>
        <authorList>
            <person name="Medvecky M."/>
            <person name="Cejkova D."/>
            <person name="Polansky O."/>
            <person name="Karasova D."/>
            <person name="Kubasova T."/>
            <person name="Cizek A."/>
            <person name="Rychlik I."/>
        </authorList>
    </citation>
    <scope>NUCLEOTIDE SEQUENCE [LARGE SCALE GENOMIC DNA]</scope>
    <source>
        <strain evidence="13">An273</strain>
    </source>
</reference>
<feature type="domain" description="Acyl-CoA dehydrogenase/oxidase C-terminal" evidence="9">
    <location>
        <begin position="228"/>
        <end position="399"/>
    </location>
</feature>
<dbReference type="InterPro" id="IPR036250">
    <property type="entry name" value="AcylCo_DH-like_C"/>
</dbReference>
<keyword evidence="4" id="KW-0101">Branched-chain amino acid catabolism</keyword>
<dbReference type="PANTHER" id="PTHR43884">
    <property type="entry name" value="ACYL-COA DEHYDROGENASE"/>
    <property type="match status" value="1"/>
</dbReference>
<comment type="caution">
    <text evidence="12">The sequence shown here is derived from an EMBL/GenBank/DDBJ whole genome shotgun (WGS) entry which is preliminary data.</text>
</comment>
<evidence type="ECO:0008006" key="14">
    <source>
        <dbReference type="Google" id="ProtNLM"/>
    </source>
</evidence>
<dbReference type="SUPFAM" id="SSF47203">
    <property type="entry name" value="Acyl-CoA dehydrogenase C-terminal domain-like"/>
    <property type="match status" value="1"/>
</dbReference>
<evidence type="ECO:0000256" key="5">
    <source>
        <dbReference type="ARBA" id="ARBA00022630"/>
    </source>
</evidence>
<dbReference type="EMBL" id="NFJD01000002">
    <property type="protein sequence ID" value="OUO56998.1"/>
    <property type="molecule type" value="Genomic_DNA"/>
</dbReference>
<name>A0A1Y4DJ75_9BACT</name>
<evidence type="ECO:0000313" key="13">
    <source>
        <dbReference type="Proteomes" id="UP000196368"/>
    </source>
</evidence>
<dbReference type="Pfam" id="PF00441">
    <property type="entry name" value="Acyl-CoA_dh_1"/>
    <property type="match status" value="1"/>
</dbReference>
<comment type="cofactor">
    <cofactor evidence="1 8">
        <name>FAD</name>
        <dbReference type="ChEBI" id="CHEBI:57692"/>
    </cofactor>
</comment>
<comment type="similarity">
    <text evidence="3 8">Belongs to the acyl-CoA dehydrogenase family.</text>
</comment>
<dbReference type="OrthoDB" id="9765339at2"/>
<evidence type="ECO:0000256" key="6">
    <source>
        <dbReference type="ARBA" id="ARBA00022827"/>
    </source>
</evidence>
<dbReference type="GO" id="GO:0009083">
    <property type="term" value="P:branched-chain amino acid catabolic process"/>
    <property type="evidence" value="ECO:0007669"/>
    <property type="project" value="UniProtKB-KW"/>
</dbReference>
<keyword evidence="13" id="KW-1185">Reference proteome</keyword>
<dbReference type="Proteomes" id="UP000196368">
    <property type="component" value="Unassembled WGS sequence"/>
</dbReference>
<accession>A0A1Y4DJ75</accession>
<dbReference type="InterPro" id="IPR046373">
    <property type="entry name" value="Acyl-CoA_Oxase/DH_mid-dom_sf"/>
</dbReference>
<evidence type="ECO:0000256" key="7">
    <source>
        <dbReference type="ARBA" id="ARBA00023002"/>
    </source>
</evidence>
<evidence type="ECO:0000313" key="12">
    <source>
        <dbReference type="EMBL" id="OUO56998.1"/>
    </source>
</evidence>
<dbReference type="InterPro" id="IPR009100">
    <property type="entry name" value="AcylCoA_DH/oxidase_NM_dom_sf"/>
</dbReference>
<dbReference type="PROSITE" id="PS00072">
    <property type="entry name" value="ACYL_COA_DH_1"/>
    <property type="match status" value="1"/>
</dbReference>
<gene>
    <name evidence="12" type="ORF">B5F75_03885</name>
</gene>
<evidence type="ECO:0000259" key="10">
    <source>
        <dbReference type="Pfam" id="PF02770"/>
    </source>
</evidence>
<evidence type="ECO:0000259" key="11">
    <source>
        <dbReference type="Pfam" id="PF02771"/>
    </source>
</evidence>
<proteinExistence type="inferred from homology"/>
<evidence type="ECO:0000256" key="4">
    <source>
        <dbReference type="ARBA" id="ARBA00022456"/>
    </source>
</evidence>
<feature type="domain" description="Acyl-CoA dehydrogenase/oxidase N-terminal" evidence="11">
    <location>
        <begin position="7"/>
        <end position="117"/>
    </location>
</feature>
<dbReference type="FunFam" id="1.20.140.10:FF:000001">
    <property type="entry name" value="Acyl-CoA dehydrogenase"/>
    <property type="match status" value="1"/>
</dbReference>
<evidence type="ECO:0000256" key="2">
    <source>
        <dbReference type="ARBA" id="ARBA00005109"/>
    </source>
</evidence>
<keyword evidence="7 8" id="KW-0560">Oxidoreductase</keyword>
<evidence type="ECO:0000256" key="3">
    <source>
        <dbReference type="ARBA" id="ARBA00009347"/>
    </source>
</evidence>
<dbReference type="Gene3D" id="1.10.540.10">
    <property type="entry name" value="Acyl-CoA dehydrogenase/oxidase, N-terminal domain"/>
    <property type="match status" value="1"/>
</dbReference>
<evidence type="ECO:0000259" key="9">
    <source>
        <dbReference type="Pfam" id="PF00441"/>
    </source>
</evidence>